<evidence type="ECO:0000313" key="2">
    <source>
        <dbReference type="Proteomes" id="UP000298416"/>
    </source>
</evidence>
<protein>
    <submittedName>
        <fullName evidence="1">Uncharacterized protein</fullName>
    </submittedName>
</protein>
<proteinExistence type="predicted"/>
<reference evidence="1" key="1">
    <citation type="submission" date="2018-01" db="EMBL/GenBank/DDBJ databases">
        <authorList>
            <person name="Mao J.F."/>
        </authorList>
    </citation>
    <scope>NUCLEOTIDE SEQUENCE</scope>
    <source>
        <strain evidence="1">Huo1</strain>
        <tissue evidence="1">Leaf</tissue>
    </source>
</reference>
<dbReference type="EMBL" id="PNBA02000009">
    <property type="protein sequence ID" value="KAG6413976.1"/>
    <property type="molecule type" value="Genomic_DNA"/>
</dbReference>
<evidence type="ECO:0000313" key="1">
    <source>
        <dbReference type="EMBL" id="KAG6413976.1"/>
    </source>
</evidence>
<dbReference type="Proteomes" id="UP000298416">
    <property type="component" value="Unassembled WGS sequence"/>
</dbReference>
<reference evidence="1" key="2">
    <citation type="submission" date="2020-08" db="EMBL/GenBank/DDBJ databases">
        <title>Plant Genome Project.</title>
        <authorList>
            <person name="Zhang R.-G."/>
        </authorList>
    </citation>
    <scope>NUCLEOTIDE SEQUENCE</scope>
    <source>
        <strain evidence="1">Huo1</strain>
        <tissue evidence="1">Leaf</tissue>
    </source>
</reference>
<gene>
    <name evidence="1" type="ORF">SASPL_126692</name>
</gene>
<keyword evidence="2" id="KW-1185">Reference proteome</keyword>
<comment type="caution">
    <text evidence="1">The sequence shown here is derived from an EMBL/GenBank/DDBJ whole genome shotgun (WGS) entry which is preliminary data.</text>
</comment>
<organism evidence="1">
    <name type="scientific">Salvia splendens</name>
    <name type="common">Scarlet sage</name>
    <dbReference type="NCBI Taxonomy" id="180675"/>
    <lineage>
        <taxon>Eukaryota</taxon>
        <taxon>Viridiplantae</taxon>
        <taxon>Streptophyta</taxon>
        <taxon>Embryophyta</taxon>
        <taxon>Tracheophyta</taxon>
        <taxon>Spermatophyta</taxon>
        <taxon>Magnoliopsida</taxon>
        <taxon>eudicotyledons</taxon>
        <taxon>Gunneridae</taxon>
        <taxon>Pentapetalae</taxon>
        <taxon>asterids</taxon>
        <taxon>lamiids</taxon>
        <taxon>Lamiales</taxon>
        <taxon>Lamiaceae</taxon>
        <taxon>Nepetoideae</taxon>
        <taxon>Mentheae</taxon>
        <taxon>Salviinae</taxon>
        <taxon>Salvia</taxon>
        <taxon>Salvia subgen. Calosphace</taxon>
        <taxon>core Calosphace</taxon>
    </lineage>
</organism>
<sequence>MYMAAAGAGSQAALGGLRCREFAVARMNRCRCRTADQRPVLAGTNRTVPAGPSWVPEHKLAFVDIHKTDCRSQEGPSRLHVVGERAAAAGSNIAYHTCCEAAYSRGRSGGSGSGCNGGSVAATLRSYSTNRVSSRVNLARICSNVDAVGFNCKPSHAYSTLHVDIVHADDTKPLIGSSRLPLRDVVGLARRADRTLHLTRPSGRPQGKLDVAVSVREPGYRAPPPPAAREYPYVGPYGGAPAYAAPPSGYPAYRAPPPSYGYGQDSFYGGPQQGYVEEEEKKGSKFGGMGTGLAVGAVAGVLGGIALTEGVDALEDHIADDVADDLADEEEDY</sequence>
<name>A0A8X8XHG9_SALSN</name>
<dbReference type="AlphaFoldDB" id="A0A8X8XHG9"/>
<accession>A0A8X8XHG9</accession>